<gene>
    <name evidence="1" type="ORF">L3X38_000066</name>
</gene>
<evidence type="ECO:0000313" key="2">
    <source>
        <dbReference type="Proteomes" id="UP001054821"/>
    </source>
</evidence>
<organism evidence="1 2">
    <name type="scientific">Prunus dulcis</name>
    <name type="common">Almond</name>
    <name type="synonym">Amygdalus dulcis</name>
    <dbReference type="NCBI Taxonomy" id="3755"/>
    <lineage>
        <taxon>Eukaryota</taxon>
        <taxon>Viridiplantae</taxon>
        <taxon>Streptophyta</taxon>
        <taxon>Embryophyta</taxon>
        <taxon>Tracheophyta</taxon>
        <taxon>Spermatophyta</taxon>
        <taxon>Magnoliopsida</taxon>
        <taxon>eudicotyledons</taxon>
        <taxon>Gunneridae</taxon>
        <taxon>Pentapetalae</taxon>
        <taxon>rosids</taxon>
        <taxon>fabids</taxon>
        <taxon>Rosales</taxon>
        <taxon>Rosaceae</taxon>
        <taxon>Amygdaloideae</taxon>
        <taxon>Amygdaleae</taxon>
        <taxon>Prunus</taxon>
    </lineage>
</organism>
<keyword evidence="2" id="KW-1185">Reference proteome</keyword>
<dbReference type="AlphaFoldDB" id="A0AAD4USP6"/>
<evidence type="ECO:0000313" key="1">
    <source>
        <dbReference type="EMBL" id="KAI5311404.1"/>
    </source>
</evidence>
<dbReference type="GO" id="GO:0003924">
    <property type="term" value="F:GTPase activity"/>
    <property type="evidence" value="ECO:0007669"/>
    <property type="project" value="InterPro"/>
</dbReference>
<accession>A0AAD4USP6</accession>
<dbReference type="PANTHER" id="PTHR47569">
    <property type="entry name" value="NO-ASSOCIATED PROTEIN 1, CHLOROPLASTIC/MITOCHONDRIAL"/>
    <property type="match status" value="1"/>
</dbReference>
<name>A0AAD4USP6_PRUDU</name>
<proteinExistence type="predicted"/>
<reference evidence="1 2" key="1">
    <citation type="journal article" date="2022" name="G3 (Bethesda)">
        <title>Whole-genome sequence and methylome profiling of the almond [Prunus dulcis (Mill.) D.A. Webb] cultivar 'Nonpareil'.</title>
        <authorList>
            <person name="D'Amico-Willman K.M."/>
            <person name="Ouma W.Z."/>
            <person name="Meulia T."/>
            <person name="Sideli G.M."/>
            <person name="Gradziel T.M."/>
            <person name="Fresnedo-Ramirez J."/>
        </authorList>
    </citation>
    <scope>NUCLEOTIDE SEQUENCE [LARGE SCALE GENOMIC DNA]</scope>
    <source>
        <strain evidence="1">Clone GOH B32 T37-40</strain>
    </source>
</reference>
<protein>
    <submittedName>
        <fullName evidence="1">Uncharacterized protein</fullName>
    </submittedName>
</protein>
<dbReference type="EMBL" id="JAJFAZ020000012">
    <property type="protein sequence ID" value="KAI5311404.1"/>
    <property type="molecule type" value="Genomic_DNA"/>
</dbReference>
<dbReference type="Proteomes" id="UP001054821">
    <property type="component" value="Unassembled WGS sequence"/>
</dbReference>
<dbReference type="PANTHER" id="PTHR47569:SF2">
    <property type="entry name" value="NO-ASSOCIATED PROTEIN 1, CHLOROPLASTIC_MITOCHONDRIAL"/>
    <property type="match status" value="1"/>
</dbReference>
<dbReference type="InterPro" id="IPR044229">
    <property type="entry name" value="NOA1"/>
</dbReference>
<sequence>MITAVGGNWGYSGWKQFILAEQLRENLAYLRHGRALIVKLVDIVDFNGRFLAVSNPIILVITKVDLRPKGTDFNCIGDWVVEATGRDCSG</sequence>
<comment type="caution">
    <text evidence="1">The sequence shown here is derived from an EMBL/GenBank/DDBJ whole genome shotgun (WGS) entry which is preliminary data.</text>
</comment>